<organism evidence="3 4">
    <name type="scientific">Urochloa decumbens</name>
    <dbReference type="NCBI Taxonomy" id="240449"/>
    <lineage>
        <taxon>Eukaryota</taxon>
        <taxon>Viridiplantae</taxon>
        <taxon>Streptophyta</taxon>
        <taxon>Embryophyta</taxon>
        <taxon>Tracheophyta</taxon>
        <taxon>Spermatophyta</taxon>
        <taxon>Magnoliopsida</taxon>
        <taxon>Liliopsida</taxon>
        <taxon>Poales</taxon>
        <taxon>Poaceae</taxon>
        <taxon>PACMAD clade</taxon>
        <taxon>Panicoideae</taxon>
        <taxon>Panicodae</taxon>
        <taxon>Paniceae</taxon>
        <taxon>Melinidinae</taxon>
        <taxon>Urochloa</taxon>
    </lineage>
</organism>
<evidence type="ECO:0000313" key="4">
    <source>
        <dbReference type="Proteomes" id="UP001497457"/>
    </source>
</evidence>
<evidence type="ECO:0000256" key="1">
    <source>
        <dbReference type="SAM" id="MobiDB-lite"/>
    </source>
</evidence>
<feature type="compositionally biased region" description="Polar residues" evidence="1">
    <location>
        <begin position="35"/>
        <end position="52"/>
    </location>
</feature>
<evidence type="ECO:0000313" key="3">
    <source>
        <dbReference type="EMBL" id="CAL4942223.1"/>
    </source>
</evidence>
<dbReference type="Pfam" id="PF14624">
    <property type="entry name" value="Vwaint"/>
    <property type="match status" value="1"/>
</dbReference>
<feature type="compositionally biased region" description="Pro residues" evidence="1">
    <location>
        <begin position="74"/>
        <end position="83"/>
    </location>
</feature>
<dbReference type="PANTHER" id="PTHR10579">
    <property type="entry name" value="CALCIUM-ACTIVATED CHLORIDE CHANNEL REGULATOR"/>
    <property type="match status" value="1"/>
</dbReference>
<keyword evidence="4" id="KW-1185">Reference proteome</keyword>
<name>A0ABC8YHX1_9POAL</name>
<dbReference type="Pfam" id="PF00092">
    <property type="entry name" value="VWA"/>
    <property type="match status" value="1"/>
</dbReference>
<accession>A0ABC8YHX1</accession>
<dbReference type="Gene3D" id="3.40.50.410">
    <property type="entry name" value="von Willebrand factor, type A domain"/>
    <property type="match status" value="1"/>
</dbReference>
<dbReference type="SUPFAM" id="SSF53300">
    <property type="entry name" value="vWA-like"/>
    <property type="match status" value="1"/>
</dbReference>
<feature type="region of interest" description="Disordered" evidence="1">
    <location>
        <begin position="615"/>
        <end position="634"/>
    </location>
</feature>
<dbReference type="PANTHER" id="PTHR10579:SF132">
    <property type="entry name" value="OS10G0464800 PROTEIN"/>
    <property type="match status" value="1"/>
</dbReference>
<gene>
    <name evidence="3" type="ORF">URODEC1_LOCUS33465</name>
</gene>
<sequence length="634" mass="66797">MESTSSSCHGDTRRSRSRSGGGGSASGQAVFATECSHQFHSRSVSGSGSARNGSPVARWRELPSLRSSTNTSPRHPPAPPAASAPPASQPFFRPMEPRVFDDDDPVDRTPRPIRGASAAEASDGRGAVALTTHCECSALARDASADDFAVLVHARAPGIAGGASAAQPPRAPLDLVTVLDVSGSMVGTKLALLKQAMCFVIDNLGPRDRLCVVSFSSGACRLMRLARMSGAGKALARRAVESLAAGGGTNIGEALCKAAKVIDERGHRNAVASVVLLSDGQDTYTVPRRGASANYDALVPASFAYGDDGRRPAAPVHTFGFGTDHDAAAMHTIAEATGGTFSFVEDEAAIQDAFAQCMGGLLSVAAQELRVHVACAHPGVRVAAVRSGSYASRVDAGGRAASVDVGELYADEERRFLLLLHVPRARAADDDATRLVRVACSYRDTATGRSRSVAGEDAVVLRPRGEVAAERSVEVERERVRVEATEGIAAARAAAERGAHAEAAEILRSRQRLVARSAAARAGDSACLALSRELREMRARVADRRRYEVSGRAYVLAGLSSHAQQRATSRQMVSGGGAAATRGVESAEERSVAFATAGDTTSYLTPAMLDMLDRSRRSRELLRRQQQTKERRTF</sequence>
<dbReference type="InterPro" id="IPR036465">
    <property type="entry name" value="vWFA_dom_sf"/>
</dbReference>
<dbReference type="EMBL" id="OZ075126">
    <property type="protein sequence ID" value="CAL4942223.1"/>
    <property type="molecule type" value="Genomic_DNA"/>
</dbReference>
<dbReference type="AlphaFoldDB" id="A0ABC8YHX1"/>
<dbReference type="Proteomes" id="UP001497457">
    <property type="component" value="Chromosome 16b"/>
</dbReference>
<dbReference type="InterPro" id="IPR032838">
    <property type="entry name" value="Vwaint_dom"/>
</dbReference>
<proteinExistence type="predicted"/>
<dbReference type="InterPro" id="IPR051266">
    <property type="entry name" value="CLCR"/>
</dbReference>
<feature type="domain" description="VWFA" evidence="2">
    <location>
        <begin position="174"/>
        <end position="358"/>
    </location>
</feature>
<feature type="compositionally biased region" description="Basic and acidic residues" evidence="1">
    <location>
        <begin position="95"/>
        <end position="110"/>
    </location>
</feature>
<dbReference type="SMART" id="SM00327">
    <property type="entry name" value="VWA"/>
    <property type="match status" value="1"/>
</dbReference>
<reference evidence="3 4" key="2">
    <citation type="submission" date="2024-10" db="EMBL/GenBank/DDBJ databases">
        <authorList>
            <person name="Ryan C."/>
        </authorList>
    </citation>
    <scope>NUCLEOTIDE SEQUENCE [LARGE SCALE GENOMIC DNA]</scope>
</reference>
<dbReference type="InterPro" id="IPR002035">
    <property type="entry name" value="VWF_A"/>
</dbReference>
<evidence type="ECO:0000259" key="2">
    <source>
        <dbReference type="PROSITE" id="PS50234"/>
    </source>
</evidence>
<feature type="compositionally biased region" description="Low complexity" evidence="1">
    <location>
        <begin position="84"/>
        <end position="94"/>
    </location>
</feature>
<protein>
    <recommendedName>
        <fullName evidence="2">VWFA domain-containing protein</fullName>
    </recommendedName>
</protein>
<feature type="region of interest" description="Disordered" evidence="1">
    <location>
        <begin position="1"/>
        <end position="122"/>
    </location>
</feature>
<reference evidence="4" key="1">
    <citation type="submission" date="2024-06" db="EMBL/GenBank/DDBJ databases">
        <authorList>
            <person name="Ryan C."/>
        </authorList>
    </citation>
    <scope>NUCLEOTIDE SEQUENCE [LARGE SCALE GENOMIC DNA]</scope>
</reference>
<dbReference type="PROSITE" id="PS50234">
    <property type="entry name" value="VWFA"/>
    <property type="match status" value="1"/>
</dbReference>